<protein>
    <submittedName>
        <fullName evidence="4">Phosphorylase</fullName>
    </submittedName>
</protein>
<dbReference type="Pfam" id="PF09830">
    <property type="entry name" value="ATP_transf"/>
    <property type="match status" value="1"/>
</dbReference>
<feature type="domain" description="ATP adenylyltransferase C-terminal" evidence="2">
    <location>
        <begin position="184"/>
        <end position="285"/>
    </location>
</feature>
<reference evidence="4 5" key="2">
    <citation type="submission" date="2018-03" db="EMBL/GenBank/DDBJ databases">
        <title>The ancient ancestry and fast evolution of plastids.</title>
        <authorList>
            <person name="Moore K.R."/>
            <person name="Magnabosco C."/>
            <person name="Momper L."/>
            <person name="Gold D.A."/>
            <person name="Bosak T."/>
            <person name="Fournier G.P."/>
        </authorList>
    </citation>
    <scope>NUCLEOTIDE SEQUENCE [LARGE SCALE GENOMIC DNA]</scope>
    <source>
        <strain evidence="4 5">ULC007</strain>
    </source>
</reference>
<dbReference type="STRING" id="1920490.GCA_001895925_05200"/>
<evidence type="ECO:0000313" key="4">
    <source>
        <dbReference type="EMBL" id="PSB17203.1"/>
    </source>
</evidence>
<accession>A0A2T1D9T3</accession>
<dbReference type="RefSeq" id="WP_073074088.1">
    <property type="nucleotide sequence ID" value="NZ_MPPI01000029.1"/>
</dbReference>
<dbReference type="GO" id="GO:0009117">
    <property type="term" value="P:nucleotide metabolic process"/>
    <property type="evidence" value="ECO:0007669"/>
    <property type="project" value="InterPro"/>
</dbReference>
<dbReference type="Pfam" id="PF19327">
    <property type="entry name" value="Ap4A_phos_N"/>
    <property type="match status" value="1"/>
</dbReference>
<dbReference type="InterPro" id="IPR036265">
    <property type="entry name" value="HIT-like_sf"/>
</dbReference>
<keyword evidence="5" id="KW-1185">Reference proteome</keyword>
<dbReference type="OrthoDB" id="421767at2"/>
<proteinExistence type="predicted"/>
<dbReference type="InterPro" id="IPR045759">
    <property type="entry name" value="Ap4A_phos1/2_N"/>
</dbReference>
<dbReference type="InterPro" id="IPR009163">
    <property type="entry name" value="Ap4A_phos1/2"/>
</dbReference>
<evidence type="ECO:0000259" key="2">
    <source>
        <dbReference type="Pfam" id="PF09830"/>
    </source>
</evidence>
<dbReference type="PANTHER" id="PTHR38420:SF1">
    <property type="entry name" value="PUTATIVE (AFU_ORTHOLOGUE AFUA_5G14690)-RELATED"/>
    <property type="match status" value="1"/>
</dbReference>
<evidence type="ECO:0000259" key="3">
    <source>
        <dbReference type="Pfam" id="PF19327"/>
    </source>
</evidence>
<feature type="domain" description="Ap4A phosphorylase 1/2 N-terminal" evidence="3">
    <location>
        <begin position="3"/>
        <end position="169"/>
    </location>
</feature>
<organism evidence="4 5">
    <name type="scientific">Phormidesmis priestleyi ULC007</name>
    <dbReference type="NCBI Taxonomy" id="1920490"/>
    <lineage>
        <taxon>Bacteria</taxon>
        <taxon>Bacillati</taxon>
        <taxon>Cyanobacteriota</taxon>
        <taxon>Cyanophyceae</taxon>
        <taxon>Leptolyngbyales</taxon>
        <taxon>Leptolyngbyaceae</taxon>
        <taxon>Phormidesmis</taxon>
    </lineage>
</organism>
<evidence type="ECO:0000256" key="1">
    <source>
        <dbReference type="PIRSR" id="PIRSR000846-1"/>
    </source>
</evidence>
<dbReference type="GO" id="GO:0003877">
    <property type="term" value="F:ATP:ADP adenylyltransferase activity"/>
    <property type="evidence" value="ECO:0007669"/>
    <property type="project" value="InterPro"/>
</dbReference>
<comment type="caution">
    <text evidence="4">The sequence shown here is derived from an EMBL/GenBank/DDBJ whole genome shotgun (WGS) entry which is preliminary data.</text>
</comment>
<dbReference type="InterPro" id="IPR043171">
    <property type="entry name" value="Ap4A_phos1/2-like"/>
</dbReference>
<name>A0A2T1D9T3_9CYAN</name>
<dbReference type="PANTHER" id="PTHR38420">
    <property type="entry name" value="AP-4-A PHOSPHORYLASE II"/>
    <property type="match status" value="1"/>
</dbReference>
<evidence type="ECO:0000313" key="5">
    <source>
        <dbReference type="Proteomes" id="UP000238634"/>
    </source>
</evidence>
<dbReference type="EMBL" id="PVWG01000031">
    <property type="protein sequence ID" value="PSB17203.1"/>
    <property type="molecule type" value="Genomic_DNA"/>
</dbReference>
<dbReference type="Gene3D" id="3.30.428.70">
    <property type="match status" value="1"/>
</dbReference>
<sequence>MLPGTLWARVIEQTQHALDCGALRSIPTNYEIVEQDGVHFLVRILANLTRKEKAAQQQAQKAIISGEVINPFLPYEEDLFVADLSETHLCLLNKFNVVDYHLLIITRAFEEQESLLTLQDFLALWICLAEYDGLAFYNAGRNAGASQRHKHLQLIPLPLLSGTAIAIDTWLASAEFDGPIATIPQLPFAHGLMRLSNWAQPNPAAEETIACYHTLLNQLNLKAGSAYNLLATREWLLMVPRSRESFESISVNSLGFAGSLFVRDQAQLQLLKNQRPMTILTQVAMSIAVQCDVANVEVQKD</sequence>
<gene>
    <name evidence="4" type="ORF">C7B65_19445</name>
</gene>
<dbReference type="PIRSF" id="PIRSF000846">
    <property type="entry name" value="ATP_adenylyltr"/>
    <property type="match status" value="1"/>
</dbReference>
<reference evidence="4 5" key="1">
    <citation type="submission" date="2018-02" db="EMBL/GenBank/DDBJ databases">
        <authorList>
            <person name="Cohen D.B."/>
            <person name="Kent A.D."/>
        </authorList>
    </citation>
    <scope>NUCLEOTIDE SEQUENCE [LARGE SCALE GENOMIC DNA]</scope>
    <source>
        <strain evidence="4 5">ULC007</strain>
    </source>
</reference>
<dbReference type="SUPFAM" id="SSF54197">
    <property type="entry name" value="HIT-like"/>
    <property type="match status" value="1"/>
</dbReference>
<dbReference type="GO" id="GO:0005524">
    <property type="term" value="F:ATP binding"/>
    <property type="evidence" value="ECO:0007669"/>
    <property type="project" value="InterPro"/>
</dbReference>
<feature type="active site" description="Nucleophile" evidence="1">
    <location>
        <position position="151"/>
    </location>
</feature>
<dbReference type="InterPro" id="IPR019200">
    <property type="entry name" value="ATP_adenylylTrfase_C"/>
</dbReference>
<dbReference type="AlphaFoldDB" id="A0A2T1D9T3"/>
<dbReference type="Proteomes" id="UP000238634">
    <property type="component" value="Unassembled WGS sequence"/>
</dbReference>